<dbReference type="GO" id="GO:0016887">
    <property type="term" value="F:ATP hydrolysis activity"/>
    <property type="evidence" value="ECO:0007669"/>
    <property type="project" value="InterPro"/>
</dbReference>
<dbReference type="SUPFAM" id="SSF54211">
    <property type="entry name" value="Ribosomal protein S5 domain 2-like"/>
    <property type="match status" value="1"/>
</dbReference>
<name>A0A9D1W6T2_9SPHI</name>
<dbReference type="Gene3D" id="3.30.565.10">
    <property type="entry name" value="Histidine kinase-like ATPase, C-terminal domain"/>
    <property type="match status" value="1"/>
</dbReference>
<evidence type="ECO:0000256" key="5">
    <source>
        <dbReference type="SAM" id="MobiDB-lite"/>
    </source>
</evidence>
<keyword evidence="7" id="KW-0540">Nuclease</keyword>
<dbReference type="InterPro" id="IPR020568">
    <property type="entry name" value="Ribosomal_Su5_D2-typ_SF"/>
</dbReference>
<evidence type="ECO:0000259" key="6">
    <source>
        <dbReference type="SMART" id="SM01340"/>
    </source>
</evidence>
<feature type="non-terminal residue" evidence="7">
    <location>
        <position position="418"/>
    </location>
</feature>
<keyword evidence="3" id="KW-0227">DNA damage</keyword>
<dbReference type="Pfam" id="PF13589">
    <property type="entry name" value="HATPase_c_3"/>
    <property type="match status" value="1"/>
</dbReference>
<dbReference type="InterPro" id="IPR013507">
    <property type="entry name" value="DNA_mismatch_S5_2-like"/>
</dbReference>
<protein>
    <recommendedName>
        <fullName evidence="2">DNA mismatch repair protein MutL</fullName>
    </recommendedName>
</protein>
<dbReference type="Proteomes" id="UP000824156">
    <property type="component" value="Unassembled WGS sequence"/>
</dbReference>
<dbReference type="InterPro" id="IPR038973">
    <property type="entry name" value="MutL/Mlh/Pms-like"/>
</dbReference>
<dbReference type="GO" id="GO:0030983">
    <property type="term" value="F:mismatched DNA binding"/>
    <property type="evidence" value="ECO:0007669"/>
    <property type="project" value="InterPro"/>
</dbReference>
<reference evidence="7" key="1">
    <citation type="journal article" date="2021" name="PeerJ">
        <title>Extensive microbial diversity within the chicken gut microbiome revealed by metagenomics and culture.</title>
        <authorList>
            <person name="Gilroy R."/>
            <person name="Ravi A."/>
            <person name="Getino M."/>
            <person name="Pursley I."/>
            <person name="Horton D.L."/>
            <person name="Alikhan N.F."/>
            <person name="Baker D."/>
            <person name="Gharbi K."/>
            <person name="Hall N."/>
            <person name="Watson M."/>
            <person name="Adriaenssens E.M."/>
            <person name="Foster-Nyarko E."/>
            <person name="Jarju S."/>
            <person name="Secka A."/>
            <person name="Antonio M."/>
            <person name="Oren A."/>
            <person name="Chaudhuri R.R."/>
            <person name="La Ragione R."/>
            <person name="Hildebrand F."/>
            <person name="Pallen M.J."/>
        </authorList>
    </citation>
    <scope>NUCLEOTIDE SEQUENCE</scope>
    <source>
        <strain evidence="7">1719</strain>
    </source>
</reference>
<dbReference type="GO" id="GO:0032300">
    <property type="term" value="C:mismatch repair complex"/>
    <property type="evidence" value="ECO:0007669"/>
    <property type="project" value="InterPro"/>
</dbReference>
<dbReference type="SUPFAM" id="SSF55874">
    <property type="entry name" value="ATPase domain of HSP90 chaperone/DNA topoisomerase II/histidine kinase"/>
    <property type="match status" value="1"/>
</dbReference>
<keyword evidence="7" id="KW-0255">Endonuclease</keyword>
<evidence type="ECO:0000256" key="4">
    <source>
        <dbReference type="ARBA" id="ARBA00023204"/>
    </source>
</evidence>
<dbReference type="EMBL" id="DXEZ01000009">
    <property type="protein sequence ID" value="HIX53460.1"/>
    <property type="molecule type" value="Genomic_DNA"/>
</dbReference>
<evidence type="ECO:0000256" key="3">
    <source>
        <dbReference type="ARBA" id="ARBA00022763"/>
    </source>
</evidence>
<dbReference type="InterPro" id="IPR014762">
    <property type="entry name" value="DNA_mismatch_repair_CS"/>
</dbReference>
<dbReference type="PANTHER" id="PTHR10073:SF12">
    <property type="entry name" value="DNA MISMATCH REPAIR PROTEIN MLH1"/>
    <property type="match status" value="1"/>
</dbReference>
<dbReference type="NCBIfam" id="TIGR00585">
    <property type="entry name" value="mutl"/>
    <property type="match status" value="1"/>
</dbReference>
<dbReference type="FunFam" id="3.30.565.10:FF:000003">
    <property type="entry name" value="DNA mismatch repair endonuclease MutL"/>
    <property type="match status" value="1"/>
</dbReference>
<dbReference type="Pfam" id="PF01119">
    <property type="entry name" value="DNA_mis_repair"/>
    <property type="match status" value="1"/>
</dbReference>
<feature type="region of interest" description="Disordered" evidence="5">
    <location>
        <begin position="357"/>
        <end position="396"/>
    </location>
</feature>
<dbReference type="GO" id="GO:0140664">
    <property type="term" value="F:ATP-dependent DNA damage sensor activity"/>
    <property type="evidence" value="ECO:0007669"/>
    <property type="project" value="InterPro"/>
</dbReference>
<dbReference type="AlphaFoldDB" id="A0A9D1W6T2"/>
<keyword evidence="7" id="KW-0378">Hydrolase</keyword>
<reference evidence="7" key="2">
    <citation type="submission" date="2021-04" db="EMBL/GenBank/DDBJ databases">
        <authorList>
            <person name="Gilroy R."/>
        </authorList>
    </citation>
    <scope>NUCLEOTIDE SEQUENCE</scope>
    <source>
        <strain evidence="7">1719</strain>
    </source>
</reference>
<keyword evidence="4" id="KW-0234">DNA repair</keyword>
<dbReference type="PROSITE" id="PS00058">
    <property type="entry name" value="DNA_MISMATCH_REPAIR_1"/>
    <property type="match status" value="1"/>
</dbReference>
<evidence type="ECO:0000313" key="7">
    <source>
        <dbReference type="EMBL" id="HIX53460.1"/>
    </source>
</evidence>
<dbReference type="GO" id="GO:0006298">
    <property type="term" value="P:mismatch repair"/>
    <property type="evidence" value="ECO:0007669"/>
    <property type="project" value="InterPro"/>
</dbReference>
<dbReference type="CDD" id="cd16926">
    <property type="entry name" value="HATPase_MutL-MLH-PMS-like"/>
    <property type="match status" value="1"/>
</dbReference>
<dbReference type="InterPro" id="IPR002099">
    <property type="entry name" value="MutL/Mlh/PMS"/>
</dbReference>
<gene>
    <name evidence="7" type="primary">mutL</name>
    <name evidence="7" type="ORF">H9853_00400</name>
</gene>
<proteinExistence type="inferred from homology"/>
<organism evidence="7 8">
    <name type="scientific">Candidatus Sphingobacterium stercoripullorum</name>
    <dbReference type="NCBI Taxonomy" id="2838759"/>
    <lineage>
        <taxon>Bacteria</taxon>
        <taxon>Pseudomonadati</taxon>
        <taxon>Bacteroidota</taxon>
        <taxon>Sphingobacteriia</taxon>
        <taxon>Sphingobacteriales</taxon>
        <taxon>Sphingobacteriaceae</taxon>
        <taxon>Sphingobacterium</taxon>
    </lineage>
</organism>
<feature type="domain" description="DNA mismatch repair protein S5" evidence="6">
    <location>
        <begin position="209"/>
        <end position="327"/>
    </location>
</feature>
<evidence type="ECO:0000256" key="1">
    <source>
        <dbReference type="ARBA" id="ARBA00006082"/>
    </source>
</evidence>
<dbReference type="Gene3D" id="3.30.230.10">
    <property type="match status" value="1"/>
</dbReference>
<sequence>MSNIIQLLPDAVANQIAAGEVVQRPASVVKELMENSLDAGADKVQLIIQNAGKTLIQIIDNGCGMSSEDAELSFSRHATSKIKKAEDIFSIRTMGFRGEALASIGAVAQVEVKTRRPEDELGNTLLVEGSKVQSIEPAAHSTGTSIAVKNLFYNIPARRNFLKSNPVELRHIIEEFQRIALANSHLSFTMHNDGKEMFHLETSNLKQRIVHLFGKNYNERLVPVEEETSIANIYGFIGKPQYAKKTRGEQYFFVNKRFIRDPYLNHAVMDAYKEILPTDAYPLYILFIEIDPSKIDVNVHPTKTEIKYQDDRALYAILKSAIKRSLGQYNVAPTLDFNQETSFSGFLTDTPKGEIKPPTISFNPNFNPFDQEDQEASSEGGQPIGTSAGGSKSSYHRAASNVLENWEDLYKVTEETPS</sequence>
<dbReference type="InterPro" id="IPR014721">
    <property type="entry name" value="Ribsml_uS5_D2-typ_fold_subgr"/>
</dbReference>
<dbReference type="SMART" id="SM01340">
    <property type="entry name" value="DNA_mis_repair"/>
    <property type="match status" value="1"/>
</dbReference>
<comment type="similarity">
    <text evidence="1">Belongs to the DNA mismatch repair MutL/HexB family.</text>
</comment>
<dbReference type="GO" id="GO:0005524">
    <property type="term" value="F:ATP binding"/>
    <property type="evidence" value="ECO:0007669"/>
    <property type="project" value="InterPro"/>
</dbReference>
<accession>A0A9D1W6T2</accession>
<evidence type="ECO:0000313" key="8">
    <source>
        <dbReference type="Proteomes" id="UP000824156"/>
    </source>
</evidence>
<evidence type="ECO:0000256" key="2">
    <source>
        <dbReference type="ARBA" id="ARBA00021975"/>
    </source>
</evidence>
<dbReference type="PANTHER" id="PTHR10073">
    <property type="entry name" value="DNA MISMATCH REPAIR PROTEIN MLH, PMS, MUTL"/>
    <property type="match status" value="1"/>
</dbReference>
<dbReference type="GO" id="GO:0004519">
    <property type="term" value="F:endonuclease activity"/>
    <property type="evidence" value="ECO:0007669"/>
    <property type="project" value="UniProtKB-KW"/>
</dbReference>
<dbReference type="InterPro" id="IPR036890">
    <property type="entry name" value="HATPase_C_sf"/>
</dbReference>
<dbReference type="CDD" id="cd00782">
    <property type="entry name" value="MutL_Trans"/>
    <property type="match status" value="1"/>
</dbReference>
<comment type="caution">
    <text evidence="7">The sequence shown here is derived from an EMBL/GenBank/DDBJ whole genome shotgun (WGS) entry which is preliminary data.</text>
</comment>